<dbReference type="InterPro" id="IPR007712">
    <property type="entry name" value="RelE/ParE_toxin"/>
</dbReference>
<dbReference type="Proteomes" id="UP001597560">
    <property type="component" value="Unassembled WGS sequence"/>
</dbReference>
<keyword evidence="3" id="KW-1185">Reference proteome</keyword>
<evidence type="ECO:0000313" key="3">
    <source>
        <dbReference type="Proteomes" id="UP001597560"/>
    </source>
</evidence>
<dbReference type="RefSeq" id="WP_377613648.1">
    <property type="nucleotide sequence ID" value="NZ_JBHUPA010000039.1"/>
</dbReference>
<proteinExistence type="predicted"/>
<comment type="caution">
    <text evidence="2">The sequence shown here is derived from an EMBL/GenBank/DDBJ whole genome shotgun (WGS) entry which is preliminary data.</text>
</comment>
<dbReference type="EMBL" id="JBHUPA010000039">
    <property type="protein sequence ID" value="MFD2965751.1"/>
    <property type="molecule type" value="Genomic_DNA"/>
</dbReference>
<gene>
    <name evidence="2" type="ORF">ACFS6J_28380</name>
</gene>
<evidence type="ECO:0000256" key="1">
    <source>
        <dbReference type="ARBA" id="ARBA00022649"/>
    </source>
</evidence>
<reference evidence="3" key="1">
    <citation type="journal article" date="2019" name="Int. J. Syst. Evol. Microbiol.">
        <title>The Global Catalogue of Microorganisms (GCM) 10K type strain sequencing project: providing services to taxonomists for standard genome sequencing and annotation.</title>
        <authorList>
            <consortium name="The Broad Institute Genomics Platform"/>
            <consortium name="The Broad Institute Genome Sequencing Center for Infectious Disease"/>
            <person name="Wu L."/>
            <person name="Ma J."/>
        </authorList>
    </citation>
    <scope>NUCLEOTIDE SEQUENCE [LARGE SCALE GENOMIC DNA]</scope>
    <source>
        <strain evidence="3">KCTC 23098</strain>
    </source>
</reference>
<keyword evidence="1" id="KW-1277">Toxin-antitoxin system</keyword>
<organism evidence="2 3">
    <name type="scientific">Olivibacter jilunii</name>
    <dbReference type="NCBI Taxonomy" id="985016"/>
    <lineage>
        <taxon>Bacteria</taxon>
        <taxon>Pseudomonadati</taxon>
        <taxon>Bacteroidota</taxon>
        <taxon>Sphingobacteriia</taxon>
        <taxon>Sphingobacteriales</taxon>
        <taxon>Sphingobacteriaceae</taxon>
        <taxon>Olivibacter</taxon>
    </lineage>
</organism>
<dbReference type="Gene3D" id="3.30.2310.20">
    <property type="entry name" value="RelE-like"/>
    <property type="match status" value="1"/>
</dbReference>
<protein>
    <submittedName>
        <fullName evidence="2">Type II toxin-antitoxin system RelE/ParE family toxin</fullName>
    </submittedName>
</protein>
<sequence length="99" mass="11641">MPNTVIISSVAEKELQDSFDWYEEQQEGLGERFLDQVEAAITTVDNNPELFPIKIRSYRQYVVSTFPFVIVYEYLPKEQLVYILHIFHTSQNPAKKMQP</sequence>
<dbReference type="Pfam" id="PF05016">
    <property type="entry name" value="ParE_toxin"/>
    <property type="match status" value="1"/>
</dbReference>
<name>A0ABW6B8I8_9SPHI</name>
<dbReference type="InterPro" id="IPR035093">
    <property type="entry name" value="RelE/ParE_toxin_dom_sf"/>
</dbReference>
<accession>A0ABW6B8I8</accession>
<evidence type="ECO:0000313" key="2">
    <source>
        <dbReference type="EMBL" id="MFD2965751.1"/>
    </source>
</evidence>